<dbReference type="InterPro" id="IPR001895">
    <property type="entry name" value="RASGEF_cat_dom"/>
</dbReference>
<dbReference type="PROSITE" id="PS50009">
    <property type="entry name" value="RASGEF_CAT"/>
    <property type="match status" value="1"/>
</dbReference>
<feature type="compositionally biased region" description="Low complexity" evidence="2">
    <location>
        <begin position="603"/>
        <end position="621"/>
    </location>
</feature>
<dbReference type="PROSITE" id="PS00109">
    <property type="entry name" value="PROTEIN_KINASE_TYR"/>
    <property type="match status" value="1"/>
</dbReference>
<dbReference type="Pfam" id="PF07714">
    <property type="entry name" value="PK_Tyr_Ser-Thr"/>
    <property type="match status" value="1"/>
</dbReference>
<dbReference type="Gene3D" id="1.10.510.10">
    <property type="entry name" value="Transferase(Phosphotransferase) domain 1"/>
    <property type="match status" value="1"/>
</dbReference>
<feature type="compositionally biased region" description="Low complexity" evidence="2">
    <location>
        <begin position="565"/>
        <end position="583"/>
    </location>
</feature>
<dbReference type="SMART" id="SM00147">
    <property type="entry name" value="RasGEF"/>
    <property type="match status" value="1"/>
</dbReference>
<dbReference type="VEuPathDB" id="FungiDB:CC1G_13961"/>
<feature type="region of interest" description="Disordered" evidence="2">
    <location>
        <begin position="691"/>
        <end position="766"/>
    </location>
</feature>
<dbReference type="InterPro" id="IPR001245">
    <property type="entry name" value="Ser-Thr/Tyr_kinase_cat_dom"/>
</dbReference>
<dbReference type="InterPro" id="IPR059179">
    <property type="entry name" value="MLKL-like_MCAfunc"/>
</dbReference>
<dbReference type="InterPro" id="IPR000651">
    <property type="entry name" value="Ras-like_Gua-exchang_fac_N"/>
</dbReference>
<feature type="domain" description="Protein kinase" evidence="4">
    <location>
        <begin position="219"/>
        <end position="484"/>
    </location>
</feature>
<dbReference type="InterPro" id="IPR023578">
    <property type="entry name" value="Ras_GEF_dom_sf"/>
</dbReference>
<dbReference type="PROSITE" id="PS50011">
    <property type="entry name" value="PROTEIN_KINASE_DOM"/>
    <property type="match status" value="1"/>
</dbReference>
<feature type="compositionally biased region" description="Polar residues" evidence="2">
    <location>
        <begin position="527"/>
        <end position="538"/>
    </location>
</feature>
<dbReference type="GO" id="GO:0005524">
    <property type="term" value="F:ATP binding"/>
    <property type="evidence" value="ECO:0007669"/>
    <property type="project" value="InterPro"/>
</dbReference>
<dbReference type="GO" id="GO:0007166">
    <property type="term" value="P:cell surface receptor signaling pathway"/>
    <property type="evidence" value="ECO:0007669"/>
    <property type="project" value="InterPro"/>
</dbReference>
<dbReference type="InterPro" id="IPR000719">
    <property type="entry name" value="Prot_kinase_dom"/>
</dbReference>
<reference evidence="6 7" key="1">
    <citation type="journal article" date="2010" name="Proc. Natl. Acad. Sci. U.S.A.">
        <title>Insights into evolution of multicellular fungi from the assembled chromosomes of the mushroom Coprinopsis cinerea (Coprinus cinereus).</title>
        <authorList>
            <person name="Stajich J.E."/>
            <person name="Wilke S.K."/>
            <person name="Ahren D."/>
            <person name="Au C.H."/>
            <person name="Birren B.W."/>
            <person name="Borodovsky M."/>
            <person name="Burns C."/>
            <person name="Canback B."/>
            <person name="Casselton L.A."/>
            <person name="Cheng C.K."/>
            <person name="Deng J."/>
            <person name="Dietrich F.S."/>
            <person name="Fargo D.C."/>
            <person name="Farman M.L."/>
            <person name="Gathman A.C."/>
            <person name="Goldberg J."/>
            <person name="Guigo R."/>
            <person name="Hoegger P.J."/>
            <person name="Hooker J.B."/>
            <person name="Huggins A."/>
            <person name="James T.Y."/>
            <person name="Kamada T."/>
            <person name="Kilaru S."/>
            <person name="Kodira C."/>
            <person name="Kues U."/>
            <person name="Kupfer D."/>
            <person name="Kwan H.S."/>
            <person name="Lomsadze A."/>
            <person name="Li W."/>
            <person name="Lilly W.W."/>
            <person name="Ma L.J."/>
            <person name="Mackey A.J."/>
            <person name="Manning G."/>
            <person name="Martin F."/>
            <person name="Muraguchi H."/>
            <person name="Natvig D.O."/>
            <person name="Palmerini H."/>
            <person name="Ramesh M.A."/>
            <person name="Rehmeyer C.J."/>
            <person name="Roe B.A."/>
            <person name="Shenoy N."/>
            <person name="Stanke M."/>
            <person name="Ter-Hovhannisyan V."/>
            <person name="Tunlid A."/>
            <person name="Velagapudi R."/>
            <person name="Vision T.J."/>
            <person name="Zeng Q."/>
            <person name="Zolan M.E."/>
            <person name="Pukkila P.J."/>
        </authorList>
    </citation>
    <scope>NUCLEOTIDE SEQUENCE [LARGE SCALE GENOMIC DNA]</scope>
    <source>
        <strain evidence="7">Okayama-7 / 130 / ATCC MYA-4618 / FGSC 9003</strain>
    </source>
</reference>
<dbReference type="STRING" id="240176.D6RKH6"/>
<sequence length="1208" mass="136459">MSLKDLLVLSPVPGLDAAVTILTATWNNVQNVKVYKQQCHDLSTRCTMLILALNEGMQNQHQSNDWATELENVVRAINAKVQEWARLNRLKSFLQQSEIQEALHRFHRRLDGAMDRYHIAATLEFRRGLYESRAILERDKAEMRTVLQQIARDNSDLRSLLSETSGKPLEEIMEHFQTELMDPEIPKPQKDDFRFGLWWLHSRSSKLPPLPDLTGQVTKESEHVAFFGTFNDIYKGRWLNEKMVALRLPRSLPNTPRLQRRFEEEVKIWRKLNHPNVLTLYGITKIGQYVYLVSPWMDNGTAINYIQKNPNVDRLGLLEQITSGLEYLHSQNIVHGDIRGANILISENGVALLADFGLSKFLGDIGTVAQAMTVTVASNPRWSAPEILRNAGSKSTVSPYSKKSDIWSIGMTFLELLTGECPYAYESIDVAVLRLIDNNETPKRPREGKYHHNITDHLWKLMTRCWKMKPDSRPDIAYVRGKLIRIREEAYSPDAAQQSTQAASLFSPSFISTRVGTSRHQRVATVDNYSVVSSNSGNDRNRPQDLPTLDVPQNGNLSHRPPSLRPSTSGSSNSGNSSNSGGPSKHRPNAPRFSPIDEDTALSPTSYSSSPPSISPLSAFSAQALTGRSPAKRQGTGFSGFSGTNANKHPAPPSPSASISSSIDGNYRREFSSAPRLPPVSPPSSAGLLSELGWSKSSSSNSASSSRTVTQGTAYTRMDLRQSNGTRSNGNSGQNILYENNEETTPHRATPSSSPPNANHPCTAPLPMKGKARSIDTVGVKSIFSTNSSVQPSDELQTAISSPEPIVYTNADRVTAGTLQGLVERLINNFNLQKDMEFRDVMLTACIDFITPEDMFNILIRRFEDAEQGSDMRPELRLGIQYTIFKVLMYWLLGRHLPVNTALLWRMEEFCQSAIKLKTSQPMIMKGNELLQLIEERIAEQRLEESRSSPFDLSPDRRVLSSSQITPRDLAIALTLLEGDKFRKIQPCDYLAHQRRQPISGYLNHVKAAAIVNTRIVQWVKQSILHFDEVRHRADVIKFYINTARNLLSEKFKKWLNEIVSILYPMDDYAAYRSALREIHDPQYADYCIPWLELHLDQLALLLRENSRVVEIDHHPLINFKRYLEYVKQFKSVLGFTPADLEEYRDQGQLAYLEHQLAGIEVTDSADDEMMKRSLELEQGETKLYEHRVLERQSLGFATPRKYRTSGK</sequence>
<dbReference type="InterPro" id="IPR036537">
    <property type="entry name" value="Adaptor_Cbl_N_dom_sf"/>
</dbReference>
<dbReference type="KEGG" id="cci:CC1G_13961"/>
<comment type="caution">
    <text evidence="6">The sequence shown here is derived from an EMBL/GenBank/DDBJ whole genome shotgun (WGS) entry which is preliminary data.</text>
</comment>
<dbReference type="GO" id="GO:0005085">
    <property type="term" value="F:guanyl-nucleotide exchange factor activity"/>
    <property type="evidence" value="ECO:0007669"/>
    <property type="project" value="UniProtKB-KW"/>
</dbReference>
<dbReference type="PANTHER" id="PTHR44329">
    <property type="entry name" value="SERINE/THREONINE-PROTEIN KINASE TNNI3K-RELATED"/>
    <property type="match status" value="1"/>
</dbReference>
<dbReference type="HOGENOM" id="CLU_010249_0_0_1"/>
<dbReference type="EMBL" id="AACS02000002">
    <property type="protein sequence ID" value="EFI28427.1"/>
    <property type="molecule type" value="Genomic_DNA"/>
</dbReference>
<dbReference type="CDD" id="cd06224">
    <property type="entry name" value="REM"/>
    <property type="match status" value="1"/>
</dbReference>
<dbReference type="GO" id="GO:0004674">
    <property type="term" value="F:protein serine/threonine kinase activity"/>
    <property type="evidence" value="ECO:0007669"/>
    <property type="project" value="TreeGrafter"/>
</dbReference>
<feature type="domain" description="Ras-GEF" evidence="3">
    <location>
        <begin position="966"/>
        <end position="1180"/>
    </location>
</feature>
<dbReference type="AlphaFoldDB" id="D6RKH6"/>
<evidence type="ECO:0000259" key="4">
    <source>
        <dbReference type="PROSITE" id="PS50011"/>
    </source>
</evidence>
<keyword evidence="6" id="KW-0808">Transferase</keyword>
<dbReference type="SUPFAM" id="SSF56112">
    <property type="entry name" value="Protein kinase-like (PK-like)"/>
    <property type="match status" value="1"/>
</dbReference>
<feature type="compositionally biased region" description="Low complexity" evidence="2">
    <location>
        <begin position="695"/>
        <end position="706"/>
    </location>
</feature>
<dbReference type="Gene3D" id="1.10.840.10">
    <property type="entry name" value="Ras guanine-nucleotide exchange factors catalytic domain"/>
    <property type="match status" value="2"/>
</dbReference>
<dbReference type="GeneID" id="9379289"/>
<evidence type="ECO:0000259" key="5">
    <source>
        <dbReference type="PROSITE" id="PS50212"/>
    </source>
</evidence>
<dbReference type="SUPFAM" id="SSF48366">
    <property type="entry name" value="Ras GEF"/>
    <property type="match status" value="1"/>
</dbReference>
<dbReference type="eggNOG" id="KOG0192">
    <property type="taxonomic scope" value="Eukaryota"/>
</dbReference>
<evidence type="ECO:0000313" key="6">
    <source>
        <dbReference type="EMBL" id="EFI28427.1"/>
    </source>
</evidence>
<keyword evidence="7" id="KW-1185">Reference proteome</keyword>
<accession>D6RKH6</accession>
<dbReference type="InParanoid" id="D6RKH6"/>
<dbReference type="InterPro" id="IPR011009">
    <property type="entry name" value="Kinase-like_dom_sf"/>
</dbReference>
<feature type="domain" description="N-terminal Ras-GEF" evidence="5">
    <location>
        <begin position="810"/>
        <end position="938"/>
    </location>
</feature>
<dbReference type="Proteomes" id="UP000001861">
    <property type="component" value="Unassembled WGS sequence"/>
</dbReference>
<dbReference type="OMA" id="KRWIDYY"/>
<dbReference type="OrthoDB" id="4062651at2759"/>
<dbReference type="GO" id="GO:0007264">
    <property type="term" value="P:small GTPase-mediated signal transduction"/>
    <property type="evidence" value="ECO:0007669"/>
    <property type="project" value="InterPro"/>
</dbReference>
<feature type="region of interest" description="Disordered" evidence="2">
    <location>
        <begin position="527"/>
        <end position="663"/>
    </location>
</feature>
<keyword evidence="6" id="KW-0418">Kinase</keyword>
<dbReference type="Pfam" id="PF00618">
    <property type="entry name" value="RasGEF_N"/>
    <property type="match status" value="1"/>
</dbReference>
<protein>
    <submittedName>
        <fullName evidence="6">TKL/TKL-ccin protein kinase</fullName>
    </submittedName>
</protein>
<dbReference type="Gene3D" id="1.20.930.20">
    <property type="entry name" value="Adaptor protein Cbl, N-terminal domain"/>
    <property type="match status" value="1"/>
</dbReference>
<dbReference type="InterPro" id="IPR008266">
    <property type="entry name" value="Tyr_kinase_AS"/>
</dbReference>
<dbReference type="InterPro" id="IPR036964">
    <property type="entry name" value="RASGEF_cat_dom_sf"/>
</dbReference>
<dbReference type="Pfam" id="PF00617">
    <property type="entry name" value="RasGEF"/>
    <property type="match status" value="1"/>
</dbReference>
<evidence type="ECO:0000256" key="2">
    <source>
        <dbReference type="SAM" id="MobiDB-lite"/>
    </source>
</evidence>
<feature type="compositionally biased region" description="Polar residues" evidence="2">
    <location>
        <begin position="721"/>
        <end position="738"/>
    </location>
</feature>
<keyword evidence="1" id="KW-0344">Guanine-nucleotide releasing factor</keyword>
<dbReference type="RefSeq" id="XP_002911921.1">
    <property type="nucleotide sequence ID" value="XM_002911875.1"/>
</dbReference>
<gene>
    <name evidence="6" type="ORF">CC1G_13961</name>
</gene>
<dbReference type="PROSITE" id="PS50212">
    <property type="entry name" value="RASGEF_NTER"/>
    <property type="match status" value="1"/>
</dbReference>
<proteinExistence type="predicted"/>
<evidence type="ECO:0000259" key="3">
    <source>
        <dbReference type="PROSITE" id="PS50009"/>
    </source>
</evidence>
<evidence type="ECO:0000256" key="1">
    <source>
        <dbReference type="PROSITE-ProRule" id="PRU00168"/>
    </source>
</evidence>
<evidence type="ECO:0000313" key="7">
    <source>
        <dbReference type="Proteomes" id="UP000001861"/>
    </source>
</evidence>
<name>D6RKH6_COPC7</name>
<organism evidence="6 7">
    <name type="scientific">Coprinopsis cinerea (strain Okayama-7 / 130 / ATCC MYA-4618 / FGSC 9003)</name>
    <name type="common">Inky cap fungus</name>
    <name type="synonym">Hormographiella aspergillata</name>
    <dbReference type="NCBI Taxonomy" id="240176"/>
    <lineage>
        <taxon>Eukaryota</taxon>
        <taxon>Fungi</taxon>
        <taxon>Dikarya</taxon>
        <taxon>Basidiomycota</taxon>
        <taxon>Agaricomycotina</taxon>
        <taxon>Agaricomycetes</taxon>
        <taxon>Agaricomycetidae</taxon>
        <taxon>Agaricales</taxon>
        <taxon>Agaricineae</taxon>
        <taxon>Psathyrellaceae</taxon>
        <taxon>Coprinopsis</taxon>
    </lineage>
</organism>
<dbReference type="InterPro" id="IPR051681">
    <property type="entry name" value="Ser/Thr_Kinases-Pseudokinases"/>
</dbReference>
<dbReference type="Gene3D" id="1.20.870.10">
    <property type="entry name" value="Son of sevenless (SoS) protein Chain: S domain 1"/>
    <property type="match status" value="1"/>
</dbReference>
<dbReference type="CDD" id="cd21037">
    <property type="entry name" value="MLKL_NTD"/>
    <property type="match status" value="1"/>
</dbReference>